<dbReference type="Gene3D" id="3.30.70.250">
    <property type="entry name" value="Malonyl-CoA ACP transacylase, ACP-binding"/>
    <property type="match status" value="1"/>
</dbReference>
<dbReference type="PIRSF" id="PIRSF000446">
    <property type="entry name" value="Mct"/>
    <property type="match status" value="1"/>
</dbReference>
<evidence type="ECO:0000256" key="3">
    <source>
        <dbReference type="ARBA" id="ARBA00048462"/>
    </source>
</evidence>
<dbReference type="SMART" id="SM00827">
    <property type="entry name" value="PKS_AT"/>
    <property type="match status" value="1"/>
</dbReference>
<proteinExistence type="inferred from homology"/>
<evidence type="ECO:0000256" key="5">
    <source>
        <dbReference type="PIRSR" id="PIRSR000446-1"/>
    </source>
</evidence>
<evidence type="ECO:0000259" key="6">
    <source>
        <dbReference type="SMART" id="SM00827"/>
    </source>
</evidence>
<keyword evidence="1 4" id="KW-0808">Transferase</keyword>
<evidence type="ECO:0000313" key="7">
    <source>
        <dbReference type="EMBL" id="PLS04913.1"/>
    </source>
</evidence>
<comment type="caution">
    <text evidence="7">The sequence shown here is derived from an EMBL/GenBank/DDBJ whole genome shotgun (WGS) entry which is preliminary data.</text>
</comment>
<organism evidence="7 8">
    <name type="scientific">Neobacillus cucumis</name>
    <dbReference type="NCBI Taxonomy" id="1740721"/>
    <lineage>
        <taxon>Bacteria</taxon>
        <taxon>Bacillati</taxon>
        <taxon>Bacillota</taxon>
        <taxon>Bacilli</taxon>
        <taxon>Bacillales</taxon>
        <taxon>Bacillaceae</taxon>
        <taxon>Neobacillus</taxon>
    </lineage>
</organism>
<dbReference type="InterPro" id="IPR016035">
    <property type="entry name" value="Acyl_Trfase/lysoPLipase"/>
</dbReference>
<dbReference type="RefSeq" id="WP_101648090.1">
    <property type="nucleotide sequence ID" value="NZ_PGVE01000042.1"/>
</dbReference>
<evidence type="ECO:0000256" key="4">
    <source>
        <dbReference type="PIRNR" id="PIRNR000446"/>
    </source>
</evidence>
<feature type="domain" description="Malonyl-CoA:ACP transacylase (MAT)" evidence="6">
    <location>
        <begin position="6"/>
        <end position="306"/>
    </location>
</feature>
<name>A0A2N5HHD8_9BACI</name>
<dbReference type="InterPro" id="IPR017554">
    <property type="entry name" value="Malonate_deCOase_MdcHsu"/>
</dbReference>
<dbReference type="PANTHER" id="PTHR42681:SF1">
    <property type="entry name" value="MALONYL-COA-ACYL CARRIER PROTEIN TRANSACYLASE, MITOCHONDRIAL"/>
    <property type="match status" value="1"/>
</dbReference>
<dbReference type="GO" id="GO:0005829">
    <property type="term" value="C:cytosol"/>
    <property type="evidence" value="ECO:0007669"/>
    <property type="project" value="TreeGrafter"/>
</dbReference>
<comment type="catalytic activity">
    <reaction evidence="3 4">
        <text>holo-[ACP] + malonyl-CoA = malonyl-[ACP] + CoA</text>
        <dbReference type="Rhea" id="RHEA:41792"/>
        <dbReference type="Rhea" id="RHEA-COMP:9623"/>
        <dbReference type="Rhea" id="RHEA-COMP:9685"/>
        <dbReference type="ChEBI" id="CHEBI:57287"/>
        <dbReference type="ChEBI" id="CHEBI:57384"/>
        <dbReference type="ChEBI" id="CHEBI:64479"/>
        <dbReference type="ChEBI" id="CHEBI:78449"/>
        <dbReference type="EC" id="2.3.1.39"/>
    </reaction>
</comment>
<dbReference type="InterPro" id="IPR001227">
    <property type="entry name" value="Ac_transferase_dom_sf"/>
</dbReference>
<feature type="active site" evidence="5">
    <location>
        <position position="195"/>
    </location>
</feature>
<comment type="similarity">
    <text evidence="4">Belongs to the fabD family.</text>
</comment>
<dbReference type="InterPro" id="IPR014043">
    <property type="entry name" value="Acyl_transferase_dom"/>
</dbReference>
<accession>A0A2N5HHD8</accession>
<protein>
    <recommendedName>
        <fullName evidence="4">Malonyl CoA-acyl carrier protein transacylase</fullName>
        <ecNumber evidence="4">2.3.1.39</ecNumber>
    </recommendedName>
</protein>
<sequence length="311" mass="34263">MKHAFLFPGQGSQKPNMLHELPKHPAVEAVLQEAMEVLGENVYNVDSKEALISTVSVQICLLVSSVAILRVFEVEGVYPDFVAGHSAGAFSAAVACKAIEFADALRMIKLRGQLMEQAFPRGYGMGVITGMDEQTVKELANSCFTETEPVFTANVNAPDQITISGSIAALNQVIHRARNKGARTAELLNVNIPSHCSLLNSVSKSLHEEFLKIKFRQPVIPYACNRTARLLRSPEQVREDLSFNVSHPVMWHDISSILCEHGTRLFIEMPPGNVLTSLSKKARPGARSFSVDENGFRNCLVMARRFCSEHS</sequence>
<dbReference type="Pfam" id="PF00698">
    <property type="entry name" value="Acyl_transf_1"/>
    <property type="match status" value="1"/>
</dbReference>
<reference evidence="7 8" key="1">
    <citation type="submission" date="2017-11" db="EMBL/GenBank/DDBJ databases">
        <title>Comparitive Functional Genomics of Dry Heat Resistant strains isolated from the Viking Spacecraft.</title>
        <authorList>
            <person name="Seuylemezian A."/>
            <person name="Cooper K."/>
            <person name="Vaishampayan P."/>
        </authorList>
    </citation>
    <scope>NUCLEOTIDE SEQUENCE [LARGE SCALE GENOMIC DNA]</scope>
    <source>
        <strain evidence="7 8">V32-6</strain>
    </source>
</reference>
<evidence type="ECO:0000313" key="8">
    <source>
        <dbReference type="Proteomes" id="UP000234950"/>
    </source>
</evidence>
<dbReference type="OrthoDB" id="9805460at2"/>
<dbReference type="SUPFAM" id="SSF52151">
    <property type="entry name" value="FabD/lysophospholipase-like"/>
    <property type="match status" value="1"/>
</dbReference>
<dbReference type="InterPro" id="IPR050858">
    <property type="entry name" value="Mal-CoA-ACP_Trans/PKS_FabD"/>
</dbReference>
<dbReference type="AlphaFoldDB" id="A0A2N5HHD8"/>
<evidence type="ECO:0000256" key="1">
    <source>
        <dbReference type="ARBA" id="ARBA00022679"/>
    </source>
</evidence>
<dbReference type="GO" id="GO:0004314">
    <property type="term" value="F:[acyl-carrier-protein] S-malonyltransferase activity"/>
    <property type="evidence" value="ECO:0007669"/>
    <property type="project" value="UniProtKB-EC"/>
</dbReference>
<keyword evidence="8" id="KW-1185">Reference proteome</keyword>
<dbReference type="EMBL" id="PGVE01000042">
    <property type="protein sequence ID" value="PLS04913.1"/>
    <property type="molecule type" value="Genomic_DNA"/>
</dbReference>
<dbReference type="PANTHER" id="PTHR42681">
    <property type="entry name" value="MALONYL-COA-ACYL CARRIER PROTEIN TRANSACYLASE, MITOCHONDRIAL"/>
    <property type="match status" value="1"/>
</dbReference>
<dbReference type="InterPro" id="IPR016036">
    <property type="entry name" value="Malonyl_transacylase_ACP-bd"/>
</dbReference>
<dbReference type="SUPFAM" id="SSF55048">
    <property type="entry name" value="Probable ACP-binding domain of malonyl-CoA ACP transacylase"/>
    <property type="match status" value="1"/>
</dbReference>
<gene>
    <name evidence="7" type="primary">mdcH</name>
    <name evidence="7" type="ORF">CVD27_11450</name>
</gene>
<dbReference type="NCBIfam" id="TIGR03131">
    <property type="entry name" value="malonate_mdcH"/>
    <property type="match status" value="1"/>
</dbReference>
<dbReference type="GO" id="GO:0006633">
    <property type="term" value="P:fatty acid biosynthetic process"/>
    <property type="evidence" value="ECO:0007669"/>
    <property type="project" value="TreeGrafter"/>
</dbReference>
<dbReference type="EC" id="2.3.1.39" evidence="4"/>
<dbReference type="Proteomes" id="UP000234950">
    <property type="component" value="Unassembled WGS sequence"/>
</dbReference>
<dbReference type="Gene3D" id="3.40.366.10">
    <property type="entry name" value="Malonyl-Coenzyme A Acyl Carrier Protein, domain 2"/>
    <property type="match status" value="1"/>
</dbReference>
<dbReference type="InterPro" id="IPR024925">
    <property type="entry name" value="Malonyl_CoA-ACP_transAc"/>
</dbReference>
<feature type="active site" evidence="5">
    <location>
        <position position="86"/>
    </location>
</feature>
<evidence type="ECO:0000256" key="2">
    <source>
        <dbReference type="ARBA" id="ARBA00023315"/>
    </source>
</evidence>
<keyword evidence="2 4" id="KW-0012">Acyltransferase</keyword>